<evidence type="ECO:0000313" key="4">
    <source>
        <dbReference type="Proteomes" id="UP000051992"/>
    </source>
</evidence>
<keyword evidence="4" id="KW-1185">Reference proteome</keyword>
<dbReference type="SUPFAM" id="SSF55729">
    <property type="entry name" value="Acyl-CoA N-acyltransferases (Nat)"/>
    <property type="match status" value="1"/>
</dbReference>
<sequence>MDLIIRLAEPTDSANLLALLRQLSQESDTFCITQDLETIDAITEAQNITAIQQTRNNLMLVVADEDDNLYGLATATALLDNPEVAEVGVAILKTYQGYGLAQGLIAELIDWGETFSTINQLWLTVQKRNTPAIHIYEKFGFSVVLDAQSNGQDDEATAWPTQAMQLNMTGGE</sequence>
<gene>
    <name evidence="3" type="ORF">IV50_GL001381</name>
</gene>
<dbReference type="AlphaFoldDB" id="A0A0R2GYF6"/>
<accession>A0A0R2GYF6</accession>
<dbReference type="PATRIC" id="fig|1629.5.peg.1394"/>
<evidence type="ECO:0000313" key="3">
    <source>
        <dbReference type="EMBL" id="KRN45794.1"/>
    </source>
</evidence>
<dbReference type="InterPro" id="IPR050832">
    <property type="entry name" value="Bact_Acetyltransf"/>
</dbReference>
<dbReference type="OrthoDB" id="9795206at2"/>
<dbReference type="RefSeq" id="WP_057746951.1">
    <property type="nucleotide sequence ID" value="NZ_BJLU01000008.1"/>
</dbReference>
<dbReference type="EMBL" id="JQBM01000005">
    <property type="protein sequence ID" value="KRN45794.1"/>
    <property type="molecule type" value="Genomic_DNA"/>
</dbReference>
<dbReference type="Pfam" id="PF00583">
    <property type="entry name" value="Acetyltransf_1"/>
    <property type="match status" value="1"/>
</dbReference>
<keyword evidence="1 3" id="KW-0808">Transferase</keyword>
<evidence type="ECO:0000256" key="2">
    <source>
        <dbReference type="ARBA" id="ARBA00023315"/>
    </source>
</evidence>
<keyword evidence="2" id="KW-0012">Acyltransferase</keyword>
<dbReference type="PROSITE" id="PS51186">
    <property type="entry name" value="GNAT"/>
    <property type="match status" value="1"/>
</dbReference>
<dbReference type="InterPro" id="IPR016181">
    <property type="entry name" value="Acyl_CoA_acyltransferase"/>
</dbReference>
<comment type="caution">
    <text evidence="3">The sequence shown here is derived from an EMBL/GenBank/DDBJ whole genome shotgun (WGS) entry which is preliminary data.</text>
</comment>
<dbReference type="PANTHER" id="PTHR43877">
    <property type="entry name" value="AMINOALKYLPHOSPHONATE N-ACETYLTRANSFERASE-RELATED-RELATED"/>
    <property type="match status" value="1"/>
</dbReference>
<dbReference type="Gene3D" id="3.40.630.30">
    <property type="match status" value="1"/>
</dbReference>
<reference evidence="3 4" key="1">
    <citation type="journal article" date="2015" name="Genome Announc.">
        <title>Expanding the biotechnology potential of lactobacilli through comparative genomics of 213 strains and associated genera.</title>
        <authorList>
            <person name="Sun Z."/>
            <person name="Harris H.M."/>
            <person name="McCann A."/>
            <person name="Guo C."/>
            <person name="Argimon S."/>
            <person name="Zhang W."/>
            <person name="Yang X."/>
            <person name="Jeffery I.B."/>
            <person name="Cooney J.C."/>
            <person name="Kagawa T.F."/>
            <person name="Liu W."/>
            <person name="Song Y."/>
            <person name="Salvetti E."/>
            <person name="Wrobel A."/>
            <person name="Rasinkangas P."/>
            <person name="Parkhill J."/>
            <person name="Rea M.C."/>
            <person name="O'Sullivan O."/>
            <person name="Ritari J."/>
            <person name="Douillard F.P."/>
            <person name="Paul Ross R."/>
            <person name="Yang R."/>
            <person name="Briner A.E."/>
            <person name="Felis G.E."/>
            <person name="de Vos W.M."/>
            <person name="Barrangou R."/>
            <person name="Klaenhammer T.R."/>
            <person name="Caufield P.W."/>
            <person name="Cui Y."/>
            <person name="Zhang H."/>
            <person name="O'Toole P.W."/>
        </authorList>
    </citation>
    <scope>NUCLEOTIDE SEQUENCE [LARGE SCALE GENOMIC DNA]</scope>
    <source>
        <strain evidence="3 4">DSM 20410</strain>
    </source>
</reference>
<dbReference type="CDD" id="cd04301">
    <property type="entry name" value="NAT_SF"/>
    <property type="match status" value="1"/>
</dbReference>
<dbReference type="InterPro" id="IPR000182">
    <property type="entry name" value="GNAT_dom"/>
</dbReference>
<protein>
    <submittedName>
        <fullName evidence="3">Acetyltransferase</fullName>
    </submittedName>
</protein>
<name>A0A0R2GYF6_WEIVI</name>
<dbReference type="GO" id="GO:0016747">
    <property type="term" value="F:acyltransferase activity, transferring groups other than amino-acyl groups"/>
    <property type="evidence" value="ECO:0007669"/>
    <property type="project" value="InterPro"/>
</dbReference>
<organism evidence="3 4">
    <name type="scientific">Weissella viridescens</name>
    <name type="common">Lactobacillus viridescens</name>
    <dbReference type="NCBI Taxonomy" id="1629"/>
    <lineage>
        <taxon>Bacteria</taxon>
        <taxon>Bacillati</taxon>
        <taxon>Bacillota</taxon>
        <taxon>Bacilli</taxon>
        <taxon>Lactobacillales</taxon>
        <taxon>Lactobacillaceae</taxon>
        <taxon>Weissella</taxon>
    </lineage>
</organism>
<dbReference type="Proteomes" id="UP000051992">
    <property type="component" value="Unassembled WGS sequence"/>
</dbReference>
<proteinExistence type="predicted"/>
<evidence type="ECO:0000256" key="1">
    <source>
        <dbReference type="ARBA" id="ARBA00022679"/>
    </source>
</evidence>